<gene>
    <name evidence="1" type="ORF">OESDEN_19061</name>
</gene>
<accession>A0A0B1S7H4</accession>
<dbReference type="EMBL" id="KN591999">
    <property type="protein sequence ID" value="KHJ81253.1"/>
    <property type="molecule type" value="Genomic_DNA"/>
</dbReference>
<organism evidence="1 2">
    <name type="scientific">Oesophagostomum dentatum</name>
    <name type="common">Nodular worm</name>
    <dbReference type="NCBI Taxonomy" id="61180"/>
    <lineage>
        <taxon>Eukaryota</taxon>
        <taxon>Metazoa</taxon>
        <taxon>Ecdysozoa</taxon>
        <taxon>Nematoda</taxon>
        <taxon>Chromadorea</taxon>
        <taxon>Rhabditida</taxon>
        <taxon>Rhabditina</taxon>
        <taxon>Rhabditomorpha</taxon>
        <taxon>Strongyloidea</taxon>
        <taxon>Strongylidae</taxon>
        <taxon>Oesophagostomum</taxon>
    </lineage>
</organism>
<name>A0A0B1S7H4_OESDE</name>
<proteinExistence type="predicted"/>
<protein>
    <submittedName>
        <fullName evidence="1">Uncharacterized protein</fullName>
    </submittedName>
</protein>
<evidence type="ECO:0000313" key="2">
    <source>
        <dbReference type="Proteomes" id="UP000053660"/>
    </source>
</evidence>
<keyword evidence="2" id="KW-1185">Reference proteome</keyword>
<sequence>MVNRTTIDLMIMDNEGPEFDLVPMIAIENTFGTKWNNYMPAECRVPCSGPSSEVSDV</sequence>
<dbReference type="Proteomes" id="UP000053660">
    <property type="component" value="Unassembled WGS sequence"/>
</dbReference>
<reference evidence="1 2" key="1">
    <citation type="submission" date="2014-03" db="EMBL/GenBank/DDBJ databases">
        <title>Draft genome of the hookworm Oesophagostomum dentatum.</title>
        <authorList>
            <person name="Mitreva M."/>
        </authorList>
    </citation>
    <scope>NUCLEOTIDE SEQUENCE [LARGE SCALE GENOMIC DNA]</scope>
    <source>
        <strain evidence="1 2">OD-Hann</strain>
    </source>
</reference>
<dbReference type="AlphaFoldDB" id="A0A0B1S7H4"/>
<evidence type="ECO:0000313" key="1">
    <source>
        <dbReference type="EMBL" id="KHJ81253.1"/>
    </source>
</evidence>